<dbReference type="InterPro" id="IPR001750">
    <property type="entry name" value="ND/Mrp_TM"/>
</dbReference>
<evidence type="ECO:0000256" key="4">
    <source>
        <dbReference type="ARBA" id="ARBA00022989"/>
    </source>
</evidence>
<feature type="transmembrane region" description="Helical" evidence="6">
    <location>
        <begin position="138"/>
        <end position="155"/>
    </location>
</feature>
<dbReference type="GO" id="GO:0048039">
    <property type="term" value="F:ubiquinone binding"/>
    <property type="evidence" value="ECO:0007669"/>
    <property type="project" value="TreeGrafter"/>
</dbReference>
<evidence type="ECO:0000256" key="5">
    <source>
        <dbReference type="ARBA" id="ARBA00023136"/>
    </source>
</evidence>
<dbReference type="GO" id="GO:0042773">
    <property type="term" value="P:ATP synthesis coupled electron transport"/>
    <property type="evidence" value="ECO:0007669"/>
    <property type="project" value="InterPro"/>
</dbReference>
<keyword evidence="5 6" id="KW-0472">Membrane</keyword>
<feature type="domain" description="NADH:quinone oxidoreductase/Mrp antiporter transmembrane" evidence="7">
    <location>
        <begin position="134"/>
        <end position="423"/>
    </location>
</feature>
<keyword evidence="3 6" id="KW-0812">Transmembrane</keyword>
<feature type="transmembrane region" description="Helical" evidence="6">
    <location>
        <begin position="35"/>
        <end position="55"/>
    </location>
</feature>
<feature type="transmembrane region" description="Helical" evidence="6">
    <location>
        <begin position="414"/>
        <end position="436"/>
    </location>
</feature>
<dbReference type="NCBIfam" id="TIGR01972">
    <property type="entry name" value="NDH_I_M"/>
    <property type="match status" value="1"/>
</dbReference>
<dbReference type="PRINTS" id="PR01437">
    <property type="entry name" value="NUOXDRDTASE4"/>
</dbReference>
<dbReference type="GO" id="GO:0015990">
    <property type="term" value="P:electron transport coupled proton transport"/>
    <property type="evidence" value="ECO:0007669"/>
    <property type="project" value="TreeGrafter"/>
</dbReference>
<keyword evidence="4 6" id="KW-1133">Transmembrane helix</keyword>
<organism evidence="8">
    <name type="scientific">freshwater metagenome</name>
    <dbReference type="NCBI Taxonomy" id="449393"/>
    <lineage>
        <taxon>unclassified sequences</taxon>
        <taxon>metagenomes</taxon>
        <taxon>ecological metagenomes</taxon>
    </lineage>
</organism>
<evidence type="ECO:0000313" key="8">
    <source>
        <dbReference type="EMBL" id="CAB4576103.1"/>
    </source>
</evidence>
<evidence type="ECO:0000256" key="2">
    <source>
        <dbReference type="ARBA" id="ARBA00009025"/>
    </source>
</evidence>
<feature type="transmembrane region" description="Helical" evidence="6">
    <location>
        <begin position="167"/>
        <end position="190"/>
    </location>
</feature>
<protein>
    <submittedName>
        <fullName evidence="8">Unannotated protein</fullName>
    </submittedName>
</protein>
<sequence length="507" mass="54333">MTNLPYLSMLILLPLIGSLLVFAIPAALGAVRIKSVALGFSLLTFALFVLAGLQFELGTDDQFQLTENYEWIGAFGVSWSVGVDGLGLVMLGLVSILVPVVLLAAWRDVTDEAAGKFFALVLMLQSFVTAVFVATDLFMFYVFFEVMLIPMYFLIGRYGNADRRKAAVKFLIFSLVGGLVLLAGVISVWVQSIQITGFGSFDLEYLANLDLSVESQRWLFAAFFFAFAIKAPLVPLHSWLPDAAGSSSPAVAVLLIGILDKVGTYGMLRFLLPMFPEASVELAPIALTLAVLSIFYGAVMAIGSRDMKRLMAYVSISHFGFIVLGIFAFTTQGISGAMFYMLSHGLSTAALFLAAGYLMHRTSSSKIDDHAGAFQTTPLLAGFILFGALSSVALPGLASFIAEFTVLLGTFARYPVLAAVATLGIVVAAVYALWLYQRTMTGHPSDAVTGIKDISGREVIALSPIVALTIALGFVPQPAFDILNPTSAKVMEQVNQVDPEALIEGGN</sequence>
<feature type="transmembrane region" description="Helical" evidence="6">
    <location>
        <begin position="310"/>
        <end position="331"/>
    </location>
</feature>
<proteinExistence type="inferred from homology"/>
<dbReference type="GO" id="GO:0016020">
    <property type="term" value="C:membrane"/>
    <property type="evidence" value="ECO:0007669"/>
    <property type="project" value="UniProtKB-SubCell"/>
</dbReference>
<dbReference type="GO" id="GO:0008137">
    <property type="term" value="F:NADH dehydrogenase (ubiquinone) activity"/>
    <property type="evidence" value="ECO:0007669"/>
    <property type="project" value="InterPro"/>
</dbReference>
<feature type="transmembrane region" description="Helical" evidence="6">
    <location>
        <begin position="284"/>
        <end position="303"/>
    </location>
</feature>
<feature type="transmembrane region" description="Helical" evidence="6">
    <location>
        <begin position="113"/>
        <end position="132"/>
    </location>
</feature>
<comment type="subcellular location">
    <subcellularLocation>
        <location evidence="1">Membrane</location>
        <topology evidence="1">Multi-pass membrane protein</topology>
    </subcellularLocation>
</comment>
<accession>A0A6J6ENH9</accession>
<dbReference type="InterPro" id="IPR010227">
    <property type="entry name" value="NADH_Q_OxRdtase_chainM/4"/>
</dbReference>
<dbReference type="GO" id="GO:0003954">
    <property type="term" value="F:NADH dehydrogenase activity"/>
    <property type="evidence" value="ECO:0007669"/>
    <property type="project" value="TreeGrafter"/>
</dbReference>
<evidence type="ECO:0000256" key="3">
    <source>
        <dbReference type="ARBA" id="ARBA00022692"/>
    </source>
</evidence>
<name>A0A6J6ENH9_9ZZZZ</name>
<dbReference type="AlphaFoldDB" id="A0A6J6ENH9"/>
<dbReference type="EMBL" id="CAEZTT010000053">
    <property type="protein sequence ID" value="CAB4576103.1"/>
    <property type="molecule type" value="Genomic_DNA"/>
</dbReference>
<evidence type="ECO:0000256" key="1">
    <source>
        <dbReference type="ARBA" id="ARBA00004141"/>
    </source>
</evidence>
<evidence type="ECO:0000259" key="7">
    <source>
        <dbReference type="Pfam" id="PF00361"/>
    </source>
</evidence>
<evidence type="ECO:0000256" key="6">
    <source>
        <dbReference type="SAM" id="Phobius"/>
    </source>
</evidence>
<dbReference type="InterPro" id="IPR003918">
    <property type="entry name" value="NADH_UbQ_OxRdtase"/>
</dbReference>
<dbReference type="PANTHER" id="PTHR43507:SF1">
    <property type="entry name" value="NADH-UBIQUINONE OXIDOREDUCTASE CHAIN 4"/>
    <property type="match status" value="1"/>
</dbReference>
<dbReference type="PANTHER" id="PTHR43507">
    <property type="entry name" value="NADH-UBIQUINONE OXIDOREDUCTASE CHAIN 4"/>
    <property type="match status" value="1"/>
</dbReference>
<feature type="transmembrane region" description="Helical" evidence="6">
    <location>
        <begin position="6"/>
        <end position="28"/>
    </location>
</feature>
<feature type="transmembrane region" description="Helical" evidence="6">
    <location>
        <begin position="379"/>
        <end position="402"/>
    </location>
</feature>
<feature type="transmembrane region" description="Helical" evidence="6">
    <location>
        <begin position="218"/>
        <end position="240"/>
    </location>
</feature>
<comment type="similarity">
    <text evidence="2">Belongs to the complex I subunit 4 family.</text>
</comment>
<feature type="transmembrane region" description="Helical" evidence="6">
    <location>
        <begin position="337"/>
        <end position="358"/>
    </location>
</feature>
<feature type="transmembrane region" description="Helical" evidence="6">
    <location>
        <begin position="252"/>
        <end position="272"/>
    </location>
</feature>
<feature type="transmembrane region" description="Helical" evidence="6">
    <location>
        <begin position="85"/>
        <end position="106"/>
    </location>
</feature>
<dbReference type="NCBIfam" id="NF004500">
    <property type="entry name" value="PRK05846.1-4"/>
    <property type="match status" value="1"/>
</dbReference>
<dbReference type="Pfam" id="PF00361">
    <property type="entry name" value="Proton_antipo_M"/>
    <property type="match status" value="1"/>
</dbReference>
<reference evidence="8" key="1">
    <citation type="submission" date="2020-05" db="EMBL/GenBank/DDBJ databases">
        <authorList>
            <person name="Chiriac C."/>
            <person name="Salcher M."/>
            <person name="Ghai R."/>
            <person name="Kavagutti S V."/>
        </authorList>
    </citation>
    <scope>NUCLEOTIDE SEQUENCE</scope>
</reference>
<gene>
    <name evidence="8" type="ORF">UFOPK1726_00574</name>
</gene>